<dbReference type="PROSITE" id="PS51257">
    <property type="entry name" value="PROKAR_LIPOPROTEIN"/>
    <property type="match status" value="1"/>
</dbReference>
<evidence type="ECO:0000313" key="3">
    <source>
        <dbReference type="Proteomes" id="UP000178428"/>
    </source>
</evidence>
<dbReference type="STRING" id="1801725.A3J00_01805"/>
<protein>
    <submittedName>
        <fullName evidence="2">Uncharacterized protein</fullName>
    </submittedName>
</protein>
<dbReference type="EMBL" id="MHMR01000007">
    <property type="protein sequence ID" value="OGZ31257.1"/>
    <property type="molecule type" value="Genomic_DNA"/>
</dbReference>
<keyword evidence="1" id="KW-0732">Signal</keyword>
<organism evidence="2 3">
    <name type="scientific">Candidatus Niyogibacteria bacterium RIFCSPLOWO2_02_FULL_45_13</name>
    <dbReference type="NCBI Taxonomy" id="1801725"/>
    <lineage>
        <taxon>Bacteria</taxon>
        <taxon>Candidatus Niyogiibacteriota</taxon>
    </lineage>
</organism>
<sequence length="146" mass="16888">MRGGNGVKTIKTVFAATLAIFVFSCVSYAQTVLPDFEKEPYKLVDKDMLVSFFHYYTGPSVARLYYSRTDMAVGGNYIIVFMNPDGSYEYAEWLSVDREEGGIFKGVMRGFKYENRKFVFENEEEWHTGKVKSDKTKEPHEEEKIL</sequence>
<evidence type="ECO:0000313" key="2">
    <source>
        <dbReference type="EMBL" id="OGZ31257.1"/>
    </source>
</evidence>
<proteinExistence type="predicted"/>
<comment type="caution">
    <text evidence="2">The sequence shown here is derived from an EMBL/GenBank/DDBJ whole genome shotgun (WGS) entry which is preliminary data.</text>
</comment>
<name>A0A1G2EZZ1_9BACT</name>
<dbReference type="Proteomes" id="UP000178428">
    <property type="component" value="Unassembled WGS sequence"/>
</dbReference>
<reference evidence="2 3" key="1">
    <citation type="journal article" date="2016" name="Nat. Commun.">
        <title>Thousands of microbial genomes shed light on interconnected biogeochemical processes in an aquifer system.</title>
        <authorList>
            <person name="Anantharaman K."/>
            <person name="Brown C.T."/>
            <person name="Hug L.A."/>
            <person name="Sharon I."/>
            <person name="Castelle C.J."/>
            <person name="Probst A.J."/>
            <person name="Thomas B.C."/>
            <person name="Singh A."/>
            <person name="Wilkins M.J."/>
            <person name="Karaoz U."/>
            <person name="Brodie E.L."/>
            <person name="Williams K.H."/>
            <person name="Hubbard S.S."/>
            <person name="Banfield J.F."/>
        </authorList>
    </citation>
    <scope>NUCLEOTIDE SEQUENCE [LARGE SCALE GENOMIC DNA]</scope>
</reference>
<dbReference type="AlphaFoldDB" id="A0A1G2EZZ1"/>
<feature type="chain" id="PRO_5009582810" evidence="1">
    <location>
        <begin position="30"/>
        <end position="146"/>
    </location>
</feature>
<gene>
    <name evidence="2" type="ORF">A3J00_01805</name>
</gene>
<evidence type="ECO:0000256" key="1">
    <source>
        <dbReference type="SAM" id="SignalP"/>
    </source>
</evidence>
<accession>A0A1G2EZZ1</accession>
<feature type="signal peptide" evidence="1">
    <location>
        <begin position="1"/>
        <end position="29"/>
    </location>
</feature>